<dbReference type="RefSeq" id="WP_012891034.1">
    <property type="nucleotide sequence ID" value="NC_013595.1"/>
</dbReference>
<proteinExistence type="predicted"/>
<dbReference type="KEGG" id="sro:Sros_4422"/>
<dbReference type="eggNOG" id="ENOG5032136">
    <property type="taxonomic scope" value="Bacteria"/>
</dbReference>
<dbReference type="OrthoDB" id="3537879at2"/>
<dbReference type="Proteomes" id="UP000002029">
    <property type="component" value="Chromosome"/>
</dbReference>
<reference evidence="1 2" key="1">
    <citation type="journal article" date="2010" name="Stand. Genomic Sci.">
        <title>Complete genome sequence of Streptosporangium roseum type strain (NI 9100).</title>
        <authorList>
            <person name="Nolan M."/>
            <person name="Sikorski J."/>
            <person name="Jando M."/>
            <person name="Lucas S."/>
            <person name="Lapidus A."/>
            <person name="Glavina Del Rio T."/>
            <person name="Chen F."/>
            <person name="Tice H."/>
            <person name="Pitluck S."/>
            <person name="Cheng J.F."/>
            <person name="Chertkov O."/>
            <person name="Sims D."/>
            <person name="Meincke L."/>
            <person name="Brettin T."/>
            <person name="Han C."/>
            <person name="Detter J.C."/>
            <person name="Bruce D."/>
            <person name="Goodwin L."/>
            <person name="Land M."/>
            <person name="Hauser L."/>
            <person name="Chang Y.J."/>
            <person name="Jeffries C.D."/>
            <person name="Ivanova N."/>
            <person name="Mavromatis K."/>
            <person name="Mikhailova N."/>
            <person name="Chen A."/>
            <person name="Palaniappan K."/>
            <person name="Chain P."/>
            <person name="Rohde M."/>
            <person name="Goker M."/>
            <person name="Bristow J."/>
            <person name="Eisen J.A."/>
            <person name="Markowitz V."/>
            <person name="Hugenholtz P."/>
            <person name="Kyrpides N.C."/>
            <person name="Klenk H.P."/>
        </authorList>
    </citation>
    <scope>NUCLEOTIDE SEQUENCE [LARGE SCALE GENOMIC DNA]</scope>
    <source>
        <strain evidence="2">ATCC 12428 / DSM 43021 / JCM 3005 / NI 9100</strain>
    </source>
</reference>
<dbReference type="HOGENOM" id="CLU_131457_0_0_11"/>
<evidence type="ECO:0000313" key="1">
    <source>
        <dbReference type="EMBL" id="ACZ87292.1"/>
    </source>
</evidence>
<organism evidence="1 2">
    <name type="scientific">Streptosporangium roseum (strain ATCC 12428 / DSM 43021 / JCM 3005 / KCTC 9067 / NCIMB 10171 / NRRL 2505 / NI 9100)</name>
    <dbReference type="NCBI Taxonomy" id="479432"/>
    <lineage>
        <taxon>Bacteria</taxon>
        <taxon>Bacillati</taxon>
        <taxon>Actinomycetota</taxon>
        <taxon>Actinomycetes</taxon>
        <taxon>Streptosporangiales</taxon>
        <taxon>Streptosporangiaceae</taxon>
        <taxon>Streptosporangium</taxon>
    </lineage>
</organism>
<protein>
    <recommendedName>
        <fullName evidence="3">DUF1877 family protein</fullName>
    </recommendedName>
</protein>
<dbReference type="AlphaFoldDB" id="D2B1J0"/>
<keyword evidence="2" id="KW-1185">Reference proteome</keyword>
<gene>
    <name evidence="1" type="ordered locus">Sros_4422</name>
</gene>
<evidence type="ECO:0000313" key="2">
    <source>
        <dbReference type="Proteomes" id="UP000002029"/>
    </source>
</evidence>
<name>D2B1J0_STRRD</name>
<sequence length="146" mass="15818">MGIYYDYFSAPDDQAAASAFAEGPDDAGFDTVCVKTIDPAVLLGQAVGLLICEPVSRVTGHPRFVHLVTSSEAESTWIVTLPDEVRDAMADAPCERLAEISIPWSQAEEFYGCADPGDLADFLNELAALARRARSHDHGLYCHMVL</sequence>
<dbReference type="EMBL" id="CP001814">
    <property type="protein sequence ID" value="ACZ87292.1"/>
    <property type="molecule type" value="Genomic_DNA"/>
</dbReference>
<accession>D2B1J0</accession>
<evidence type="ECO:0008006" key="3">
    <source>
        <dbReference type="Google" id="ProtNLM"/>
    </source>
</evidence>